<evidence type="ECO:0000313" key="1">
    <source>
        <dbReference type="EMBL" id="KAJ2969669.1"/>
    </source>
</evidence>
<reference evidence="1" key="1">
    <citation type="submission" date="2022-10" db="EMBL/GenBank/DDBJ databases">
        <title>Genome Sequence of Xylaria curta.</title>
        <authorList>
            <person name="Buettner E."/>
        </authorList>
    </citation>
    <scope>NUCLEOTIDE SEQUENCE</scope>
    <source>
        <strain evidence="1">Babe10</strain>
    </source>
</reference>
<keyword evidence="2" id="KW-1185">Reference proteome</keyword>
<evidence type="ECO:0000313" key="2">
    <source>
        <dbReference type="Proteomes" id="UP001143856"/>
    </source>
</evidence>
<protein>
    <submittedName>
        <fullName evidence="1">Uncharacterized protein</fullName>
    </submittedName>
</protein>
<gene>
    <name evidence="1" type="ORF">NUW58_g9929</name>
</gene>
<dbReference type="EMBL" id="JAPDGR010003940">
    <property type="protein sequence ID" value="KAJ2969669.1"/>
    <property type="molecule type" value="Genomic_DNA"/>
</dbReference>
<accession>A0ACC1MTT0</accession>
<organism evidence="1 2">
    <name type="scientific">Xylaria curta</name>
    <dbReference type="NCBI Taxonomy" id="42375"/>
    <lineage>
        <taxon>Eukaryota</taxon>
        <taxon>Fungi</taxon>
        <taxon>Dikarya</taxon>
        <taxon>Ascomycota</taxon>
        <taxon>Pezizomycotina</taxon>
        <taxon>Sordariomycetes</taxon>
        <taxon>Xylariomycetidae</taxon>
        <taxon>Xylariales</taxon>
        <taxon>Xylariaceae</taxon>
        <taxon>Xylaria</taxon>
    </lineage>
</organism>
<sequence>MWDVTNIEEALVAEAEEKFNANVSTLNEIASKARELSASSLDLEVDIKISRDNGESTNRTVRLREELSRYQELGDERAKQLDQLWSSWETAQADVDELSGKLHEFFERKPSSETRGMSSNREWADSEDIDIERRSKQVVEDMVACEEKFQEKLKDEETNILEAMLKCSLG</sequence>
<name>A0ACC1MTT0_9PEZI</name>
<dbReference type="Proteomes" id="UP001143856">
    <property type="component" value="Unassembled WGS sequence"/>
</dbReference>
<proteinExistence type="predicted"/>
<comment type="caution">
    <text evidence="1">The sequence shown here is derived from an EMBL/GenBank/DDBJ whole genome shotgun (WGS) entry which is preliminary data.</text>
</comment>